<evidence type="ECO:0000256" key="1">
    <source>
        <dbReference type="ARBA" id="ARBA00022670"/>
    </source>
</evidence>
<dbReference type="InterPro" id="IPR002884">
    <property type="entry name" value="P_dom"/>
</dbReference>
<accession>A0ABP7GY34</accession>
<dbReference type="EMBL" id="BAABBI010000001">
    <property type="protein sequence ID" value="GAA3778685.1"/>
    <property type="molecule type" value="Genomic_DNA"/>
</dbReference>
<evidence type="ECO:0000313" key="6">
    <source>
        <dbReference type="EMBL" id="GAA3778685.1"/>
    </source>
</evidence>
<organism evidence="6 7">
    <name type="scientific">Corallibacter vietnamensis</name>
    <dbReference type="NCBI Taxonomy" id="904130"/>
    <lineage>
        <taxon>Bacteria</taxon>
        <taxon>Pseudomonadati</taxon>
        <taxon>Bacteroidota</taxon>
        <taxon>Flavobacteriia</taxon>
        <taxon>Flavobacteriales</taxon>
        <taxon>Flavobacteriaceae</taxon>
        <taxon>Corallibacter</taxon>
    </lineage>
</organism>
<dbReference type="Pfam" id="PF01483">
    <property type="entry name" value="P_proprotein"/>
    <property type="match status" value="1"/>
</dbReference>
<dbReference type="NCBIfam" id="TIGR04183">
    <property type="entry name" value="Por_Secre_tail"/>
    <property type="match status" value="1"/>
</dbReference>
<dbReference type="Proteomes" id="UP001501456">
    <property type="component" value="Unassembled WGS sequence"/>
</dbReference>
<gene>
    <name evidence="6" type="ORF">GCM10022271_08720</name>
</gene>
<dbReference type="SUPFAM" id="SSF49785">
    <property type="entry name" value="Galactose-binding domain-like"/>
    <property type="match status" value="1"/>
</dbReference>
<dbReference type="Gene3D" id="3.40.390.10">
    <property type="entry name" value="Collagenase (Catalytic Domain)"/>
    <property type="match status" value="1"/>
</dbReference>
<dbReference type="PROSITE" id="PS51829">
    <property type="entry name" value="P_HOMO_B"/>
    <property type="match status" value="1"/>
</dbReference>
<proteinExistence type="predicted"/>
<dbReference type="Gene3D" id="2.60.40.10">
    <property type="entry name" value="Immunoglobulins"/>
    <property type="match status" value="1"/>
</dbReference>
<dbReference type="Pfam" id="PF13583">
    <property type="entry name" value="Reprolysin_4"/>
    <property type="match status" value="1"/>
</dbReference>
<evidence type="ECO:0000313" key="7">
    <source>
        <dbReference type="Proteomes" id="UP001501456"/>
    </source>
</evidence>
<keyword evidence="3" id="KW-0378">Hydrolase</keyword>
<dbReference type="SUPFAM" id="SSF55486">
    <property type="entry name" value="Metalloproteases ('zincins'), catalytic domain"/>
    <property type="match status" value="1"/>
</dbReference>
<name>A0ABP7GY34_9FLAO</name>
<evidence type="ECO:0000256" key="4">
    <source>
        <dbReference type="SAM" id="MobiDB-lite"/>
    </source>
</evidence>
<dbReference type="Pfam" id="PF18962">
    <property type="entry name" value="Por_Secre_tail"/>
    <property type="match status" value="1"/>
</dbReference>
<dbReference type="InterPro" id="IPR024079">
    <property type="entry name" value="MetalloPept_cat_dom_sf"/>
</dbReference>
<evidence type="ECO:0000256" key="3">
    <source>
        <dbReference type="ARBA" id="ARBA00022801"/>
    </source>
</evidence>
<dbReference type="InterPro" id="IPR008979">
    <property type="entry name" value="Galactose-bd-like_sf"/>
</dbReference>
<protein>
    <recommendedName>
        <fullName evidence="5">P/Homo B domain-containing protein</fullName>
    </recommendedName>
</protein>
<dbReference type="InterPro" id="IPR013783">
    <property type="entry name" value="Ig-like_fold"/>
</dbReference>
<evidence type="ECO:0000259" key="5">
    <source>
        <dbReference type="PROSITE" id="PS51829"/>
    </source>
</evidence>
<keyword evidence="2" id="KW-0732">Signal</keyword>
<evidence type="ECO:0000256" key="2">
    <source>
        <dbReference type="ARBA" id="ARBA00022729"/>
    </source>
</evidence>
<sequence>MHRASYPSEFEVFNLDIDRFKSVLSEAPLQESVSTRRAGASLVMEFPTADGTYEKFSVTESSIMEPGLAARYPMIKTYKAIGVDDPTATMRFSVTQFGLHAMSLSGKRSSVYIDPFTENRESYIVYDRVSLGEDLQNFECLVDENINLQSLENDHASNRNDTNDQKLREYRLALSCNGEYAQIFAGTGTVAQQKANVQAQMAITMNRVNEIYERDLAIRLIFVANNDDIIYLNPASDPWVNEFNTTTAQTIDNVIGVFNYDIGHNFNTTGGGSAGCLGCVCSSQSQSDFHKGRGYTGRNDPTGDPFDIDYVAHEMGHQFDGWHTMNTCSRSGNGATEVEPASGSSIMGYAGICPTNVQSNSDAHFNYVSIRDISQNIQTGVSSSCDVETNLVNQPPIADAGDDYTIPANTAFVLRGSASDPDGMESLTYNWSQNDPERAPGTGSPESTWAQGPLYRSVLPSTSPNRYMPQLSDVLSGNLITTWEVTPSVTRSMEFSFIVRDNGSGFAEGIGQTDADLMSVNVNASAGPFAVTSQNTSGLTLEQGAIETFTWDVAGTNANGINTSHVNILLSTDNGLTFDTVLAANTPNDGTETITLPPGLAAPFCRVMIEAVDNIFYAVNSEAFSIGYAITCNTYSSADALGLAIPDGVGPNQGGSALFNTINVPDSQTISQISVSANISHTWIGDLVIQIQHPNGTTFTNVWNRDCNDGDDNINVTFQDGAASIVCATPTTGTYAPAQPLNVFSGLDSSGDWNIAVVDNYNQDTGVLNSWSIEICSTVAGLSTEEFSFSEFSVFPNPNNGSFNVKMKSISSDKIDIEVYDIRGRRVFDNVHNASPDFNETIDLGSVQSGMYLLNISDGQKTVTKKLIVK</sequence>
<keyword evidence="1" id="KW-0645">Protease</keyword>
<keyword evidence="7" id="KW-1185">Reference proteome</keyword>
<dbReference type="Gene3D" id="2.60.120.260">
    <property type="entry name" value="Galactose-binding domain-like"/>
    <property type="match status" value="1"/>
</dbReference>
<reference evidence="7" key="1">
    <citation type="journal article" date="2019" name="Int. J. Syst. Evol. Microbiol.">
        <title>The Global Catalogue of Microorganisms (GCM) 10K type strain sequencing project: providing services to taxonomists for standard genome sequencing and annotation.</title>
        <authorList>
            <consortium name="The Broad Institute Genomics Platform"/>
            <consortium name="The Broad Institute Genome Sequencing Center for Infectious Disease"/>
            <person name="Wu L."/>
            <person name="Ma J."/>
        </authorList>
    </citation>
    <scope>NUCLEOTIDE SEQUENCE [LARGE SCALE GENOMIC DNA]</scope>
    <source>
        <strain evidence="7">JCM 17525</strain>
    </source>
</reference>
<comment type="caution">
    <text evidence="6">The sequence shown here is derived from an EMBL/GenBank/DDBJ whole genome shotgun (WGS) entry which is preliminary data.</text>
</comment>
<dbReference type="InterPro" id="IPR026444">
    <property type="entry name" value="Secre_tail"/>
</dbReference>
<feature type="region of interest" description="Disordered" evidence="4">
    <location>
        <begin position="431"/>
        <end position="451"/>
    </location>
</feature>
<feature type="domain" description="P/Homo B" evidence="5">
    <location>
        <begin position="619"/>
        <end position="781"/>
    </location>
</feature>